<dbReference type="Proteomes" id="UP000337189">
    <property type="component" value="Unassembled WGS sequence"/>
</dbReference>
<dbReference type="Gene3D" id="3.40.50.300">
    <property type="entry name" value="P-loop containing nucleotide triphosphate hydrolases"/>
    <property type="match status" value="2"/>
</dbReference>
<keyword evidence="4" id="KW-0762">Sugar transport</keyword>
<evidence type="ECO:0000256" key="5">
    <source>
        <dbReference type="ARBA" id="ARBA00022737"/>
    </source>
</evidence>
<evidence type="ECO:0000256" key="1">
    <source>
        <dbReference type="ARBA" id="ARBA00022448"/>
    </source>
</evidence>
<evidence type="ECO:0000256" key="7">
    <source>
        <dbReference type="ARBA" id="ARBA00022840"/>
    </source>
</evidence>
<dbReference type="EMBL" id="CABPSJ010000002">
    <property type="protein sequence ID" value="VVD95692.1"/>
    <property type="molecule type" value="Genomic_DNA"/>
</dbReference>
<evidence type="ECO:0000313" key="10">
    <source>
        <dbReference type="Proteomes" id="UP000337189"/>
    </source>
</evidence>
<dbReference type="PANTHER" id="PTHR43790:SF9">
    <property type="entry name" value="GALACTOFURANOSE TRANSPORTER ATP-BINDING PROTEIN YTFR"/>
    <property type="match status" value="1"/>
</dbReference>
<feature type="domain" description="ABC transporter" evidence="8">
    <location>
        <begin position="268"/>
        <end position="512"/>
    </location>
</feature>
<dbReference type="Pfam" id="PF00005">
    <property type="entry name" value="ABC_tran"/>
    <property type="match status" value="2"/>
</dbReference>
<dbReference type="RefSeq" id="WP_150690232.1">
    <property type="nucleotide sequence ID" value="NZ_CABPSJ010000002.1"/>
</dbReference>
<evidence type="ECO:0000259" key="8">
    <source>
        <dbReference type="PROSITE" id="PS50893"/>
    </source>
</evidence>
<dbReference type="SUPFAM" id="SSF52540">
    <property type="entry name" value="P-loop containing nucleoside triphosphate hydrolases"/>
    <property type="match status" value="2"/>
</dbReference>
<dbReference type="CDD" id="cd03216">
    <property type="entry name" value="ABC_Carb_Monos_I"/>
    <property type="match status" value="1"/>
</dbReference>
<evidence type="ECO:0000313" key="9">
    <source>
        <dbReference type="EMBL" id="VVD95692.1"/>
    </source>
</evidence>
<keyword evidence="3" id="KW-0472">Membrane</keyword>
<reference evidence="9 10" key="1">
    <citation type="submission" date="2019-08" db="EMBL/GenBank/DDBJ databases">
        <authorList>
            <person name="Peeters C."/>
        </authorList>
    </citation>
    <scope>NUCLEOTIDE SEQUENCE [LARGE SCALE GENOMIC DNA]</scope>
    <source>
        <strain evidence="9 10">LMG 31110</strain>
    </source>
</reference>
<dbReference type="PROSITE" id="PS00211">
    <property type="entry name" value="ABC_TRANSPORTER_1"/>
    <property type="match status" value="2"/>
</dbReference>
<dbReference type="InterPro" id="IPR050107">
    <property type="entry name" value="ABC_carbohydrate_import_ATPase"/>
</dbReference>
<dbReference type="CDD" id="cd03215">
    <property type="entry name" value="ABC_Carb_Monos_II"/>
    <property type="match status" value="1"/>
</dbReference>
<keyword evidence="6" id="KW-0547">Nucleotide-binding</keyword>
<gene>
    <name evidence="9" type="ORF">PCO31110_01870</name>
</gene>
<protein>
    <submittedName>
        <fullName evidence="9">ABC transporter ATP-binding protein</fullName>
    </submittedName>
</protein>
<proteinExistence type="predicted"/>
<dbReference type="InterPro" id="IPR003439">
    <property type="entry name" value="ABC_transporter-like_ATP-bd"/>
</dbReference>
<dbReference type="OrthoDB" id="8573945at2"/>
<dbReference type="PANTHER" id="PTHR43790">
    <property type="entry name" value="CARBOHYDRATE TRANSPORT ATP-BINDING PROTEIN MG119-RELATED"/>
    <property type="match status" value="1"/>
</dbReference>
<accession>A0A5E4U879</accession>
<dbReference type="SMART" id="SM00382">
    <property type="entry name" value="AAA"/>
    <property type="match status" value="2"/>
</dbReference>
<dbReference type="InterPro" id="IPR017871">
    <property type="entry name" value="ABC_transporter-like_CS"/>
</dbReference>
<dbReference type="InterPro" id="IPR027417">
    <property type="entry name" value="P-loop_NTPase"/>
</dbReference>
<feature type="domain" description="ABC transporter" evidence="8">
    <location>
        <begin position="17"/>
        <end position="251"/>
    </location>
</feature>
<keyword evidence="5" id="KW-0677">Repeat</keyword>
<dbReference type="AlphaFoldDB" id="A0A5E4U879"/>
<keyword evidence="7 9" id="KW-0067">ATP-binding</keyword>
<evidence type="ECO:0000256" key="2">
    <source>
        <dbReference type="ARBA" id="ARBA00022475"/>
    </source>
</evidence>
<evidence type="ECO:0000256" key="4">
    <source>
        <dbReference type="ARBA" id="ARBA00022597"/>
    </source>
</evidence>
<sequence length="526" mass="57206">MTSVQSTAGNPPLRPILELQKICKRFGAVVANDSVDLVVPRGRIVALLGENGSGKSTLMKLVFGITRPDSGVILFKGRELAGHDPRDAIAVGIGMIHQHFMLVESMAVVDNVMLGWPASGRWLRRAKMAELVRKASARYGLELDPESLVSDLSFGQRQRVEIVKAILRGADLLILDEPTSNLSAPEVKSLTKIMHVFKEEGRSVIFITHKLGEVMEACDEGIVLRSGRVASKFVVAHTHRSELARLMVDRDIDEPTRRAEFGNRETVLQVRGLTVADKLGQPRINDVNFELRRGEILAIAGIDGNGQTELAEALAGLRRRRRGSITLDGVDISDMGARGRLAAGIAYVPVDRAHTSLIPAMTVEDNLAIRDFSRKPFSKGAMLNRKAFRRRAQEQIAAFRIACPGPEGIAGALSGGNQQKIVLAREIGREPRVLIAMQPTWGLDPGATRFVVDRILALRDAGAAVIYISAELEEVLMLGDRIGVLSAGQLKGVVAREHVDLTQIGMLMAGADEMPERSKAMEGSLT</sequence>
<dbReference type="GO" id="GO:0016887">
    <property type="term" value="F:ATP hydrolysis activity"/>
    <property type="evidence" value="ECO:0007669"/>
    <property type="project" value="InterPro"/>
</dbReference>
<dbReference type="InterPro" id="IPR003593">
    <property type="entry name" value="AAA+_ATPase"/>
</dbReference>
<keyword evidence="2" id="KW-1003">Cell membrane</keyword>
<dbReference type="GO" id="GO:0005524">
    <property type="term" value="F:ATP binding"/>
    <property type="evidence" value="ECO:0007669"/>
    <property type="project" value="UniProtKB-KW"/>
</dbReference>
<keyword evidence="3" id="KW-0997">Cell inner membrane</keyword>
<evidence type="ECO:0000256" key="3">
    <source>
        <dbReference type="ARBA" id="ARBA00022519"/>
    </source>
</evidence>
<keyword evidence="1" id="KW-0813">Transport</keyword>
<name>A0A5E4U879_9BURK</name>
<evidence type="ECO:0000256" key="6">
    <source>
        <dbReference type="ARBA" id="ARBA00022741"/>
    </source>
</evidence>
<organism evidence="9 10">
    <name type="scientific">Pandoraea communis</name>
    <dbReference type="NCBI Taxonomy" id="2508297"/>
    <lineage>
        <taxon>Bacteria</taxon>
        <taxon>Pseudomonadati</taxon>
        <taxon>Pseudomonadota</taxon>
        <taxon>Betaproteobacteria</taxon>
        <taxon>Burkholderiales</taxon>
        <taxon>Burkholderiaceae</taxon>
        <taxon>Pandoraea</taxon>
    </lineage>
</organism>
<dbReference type="PROSITE" id="PS50893">
    <property type="entry name" value="ABC_TRANSPORTER_2"/>
    <property type="match status" value="2"/>
</dbReference>